<keyword evidence="2" id="KW-1185">Reference proteome</keyword>
<dbReference type="EMBL" id="JAQQWI010000015">
    <property type="protein sequence ID" value="KAK8013072.1"/>
    <property type="molecule type" value="Genomic_DNA"/>
</dbReference>
<comment type="caution">
    <text evidence="1">The sequence shown here is derived from an EMBL/GenBank/DDBJ whole genome shotgun (WGS) entry which is preliminary data.</text>
</comment>
<gene>
    <name evidence="1" type="ORF">PG991_010447</name>
</gene>
<reference evidence="1 2" key="1">
    <citation type="submission" date="2023-01" db="EMBL/GenBank/DDBJ databases">
        <title>Analysis of 21 Apiospora genomes using comparative genomics revels a genus with tremendous synthesis potential of carbohydrate active enzymes and secondary metabolites.</title>
        <authorList>
            <person name="Sorensen T."/>
        </authorList>
    </citation>
    <scope>NUCLEOTIDE SEQUENCE [LARGE SCALE GENOMIC DNA]</scope>
    <source>
        <strain evidence="1 2">CBS 20057</strain>
    </source>
</reference>
<name>A0ABR1RJE4_9PEZI</name>
<organism evidence="1 2">
    <name type="scientific">Apiospora marii</name>
    <dbReference type="NCBI Taxonomy" id="335849"/>
    <lineage>
        <taxon>Eukaryota</taxon>
        <taxon>Fungi</taxon>
        <taxon>Dikarya</taxon>
        <taxon>Ascomycota</taxon>
        <taxon>Pezizomycotina</taxon>
        <taxon>Sordariomycetes</taxon>
        <taxon>Xylariomycetidae</taxon>
        <taxon>Amphisphaeriales</taxon>
        <taxon>Apiosporaceae</taxon>
        <taxon>Apiospora</taxon>
    </lineage>
</organism>
<sequence length="344" mass="38887">MIMIMEQLDFQSLARLSRASFQADGYVRSFRDYQYLVTHVPKTLKGLARLGIIGIHSVADLYGALQTDSCAVCGDCGPFLFLPTCQRCCWRCWKYHPAFRILEPRLAKRYYCLSKEDVAKLPVVHVRAGDIRYNLYKSDFVFPNQGRAVSAKAAWDLGLVVHGSEEELIKAGLRNNCNSADNFSDAEYWLQAPRIQSHQHWRVLANRPVIPAAPYRARSYNSSATMPTMPFPIMAGGGRLEHALWCRGCRWVSNNRGRIDWGGPGVQFGSQPPPARLQSVLPLEYLTGEFSPVDVAHGLTNRAWSRDAFLQHVRRCPGSRLFAPELADLKDDEWDRILSADGKR</sequence>
<evidence type="ECO:0000313" key="1">
    <source>
        <dbReference type="EMBL" id="KAK8013072.1"/>
    </source>
</evidence>
<accession>A0ABR1RJE4</accession>
<proteinExistence type="predicted"/>
<dbReference type="Proteomes" id="UP001396898">
    <property type="component" value="Unassembled WGS sequence"/>
</dbReference>
<protein>
    <submittedName>
        <fullName evidence="1">Uncharacterized protein</fullName>
    </submittedName>
</protein>
<evidence type="ECO:0000313" key="2">
    <source>
        <dbReference type="Proteomes" id="UP001396898"/>
    </source>
</evidence>